<keyword evidence="1" id="KW-0732">Signal</keyword>
<sequence>MKKIMIAAAIALCSSPLTFAGGKGGTELGLASYSGVGIIASKGIPLDVEFLSSKGLYSFGELEFGVGFGDDFAAGVELSAGLLFPIDNGISIYGSLGPALGFGDDTEFGLGAEIGLNIDVNESLVFIEAGTHPASNYFAVGMRF</sequence>
<dbReference type="Proteomes" id="UP000295793">
    <property type="component" value="Unassembled WGS sequence"/>
</dbReference>
<dbReference type="AlphaFoldDB" id="A0A4R3I7S7"/>
<organism evidence="2 3">
    <name type="scientific">Reinekea marinisedimentorum</name>
    <dbReference type="NCBI Taxonomy" id="230495"/>
    <lineage>
        <taxon>Bacteria</taxon>
        <taxon>Pseudomonadati</taxon>
        <taxon>Pseudomonadota</taxon>
        <taxon>Gammaproteobacteria</taxon>
        <taxon>Oceanospirillales</taxon>
        <taxon>Saccharospirillaceae</taxon>
        <taxon>Reinekea</taxon>
    </lineage>
</organism>
<evidence type="ECO:0000313" key="3">
    <source>
        <dbReference type="Proteomes" id="UP000295793"/>
    </source>
</evidence>
<dbReference type="RefSeq" id="WP_132700912.1">
    <property type="nucleotide sequence ID" value="NZ_SLZR01000004.1"/>
</dbReference>
<dbReference type="OrthoDB" id="6198251at2"/>
<comment type="caution">
    <text evidence="2">The sequence shown here is derived from an EMBL/GenBank/DDBJ whole genome shotgun (WGS) entry which is preliminary data.</text>
</comment>
<proteinExistence type="predicted"/>
<name>A0A4R3I7S7_9GAMM</name>
<feature type="signal peptide" evidence="1">
    <location>
        <begin position="1"/>
        <end position="20"/>
    </location>
</feature>
<reference evidence="2 3" key="1">
    <citation type="submission" date="2019-03" db="EMBL/GenBank/DDBJ databases">
        <title>Genomic Encyclopedia of Archaeal and Bacterial Type Strains, Phase II (KMG-II): from individual species to whole genera.</title>
        <authorList>
            <person name="Goeker M."/>
        </authorList>
    </citation>
    <scope>NUCLEOTIDE SEQUENCE [LARGE SCALE GENOMIC DNA]</scope>
    <source>
        <strain evidence="2 3">DSM 15388</strain>
    </source>
</reference>
<gene>
    <name evidence="2" type="ORF">BCF53_104202</name>
</gene>
<feature type="chain" id="PRO_5020849372" description="Outer membrane protein with beta-barrel domain" evidence="1">
    <location>
        <begin position="21"/>
        <end position="144"/>
    </location>
</feature>
<dbReference type="EMBL" id="SLZR01000004">
    <property type="protein sequence ID" value="TCS42097.1"/>
    <property type="molecule type" value="Genomic_DNA"/>
</dbReference>
<evidence type="ECO:0008006" key="4">
    <source>
        <dbReference type="Google" id="ProtNLM"/>
    </source>
</evidence>
<protein>
    <recommendedName>
        <fullName evidence="4">Outer membrane protein with beta-barrel domain</fullName>
    </recommendedName>
</protein>
<evidence type="ECO:0000256" key="1">
    <source>
        <dbReference type="SAM" id="SignalP"/>
    </source>
</evidence>
<keyword evidence="3" id="KW-1185">Reference proteome</keyword>
<accession>A0A4R3I7S7</accession>
<evidence type="ECO:0000313" key="2">
    <source>
        <dbReference type="EMBL" id="TCS42097.1"/>
    </source>
</evidence>